<organism evidence="2 3">
    <name type="scientific">Nyctereutes procyonoides</name>
    <name type="common">Raccoon dog</name>
    <name type="synonym">Canis procyonoides</name>
    <dbReference type="NCBI Taxonomy" id="34880"/>
    <lineage>
        <taxon>Eukaryota</taxon>
        <taxon>Metazoa</taxon>
        <taxon>Chordata</taxon>
        <taxon>Craniata</taxon>
        <taxon>Vertebrata</taxon>
        <taxon>Euteleostomi</taxon>
        <taxon>Mammalia</taxon>
        <taxon>Eutheria</taxon>
        <taxon>Laurasiatheria</taxon>
        <taxon>Carnivora</taxon>
        <taxon>Caniformia</taxon>
        <taxon>Canidae</taxon>
        <taxon>Nyctereutes</taxon>
    </lineage>
</organism>
<feature type="compositionally biased region" description="Basic residues" evidence="1">
    <location>
        <begin position="1"/>
        <end position="16"/>
    </location>
</feature>
<proteinExistence type="predicted"/>
<dbReference type="EMBL" id="CAJHUB010000659">
    <property type="protein sequence ID" value="CAD7670711.1"/>
    <property type="molecule type" value="Genomic_DNA"/>
</dbReference>
<protein>
    <submittedName>
        <fullName evidence="2">(raccoon dog) hypothetical protein</fullName>
    </submittedName>
</protein>
<evidence type="ECO:0000256" key="1">
    <source>
        <dbReference type="SAM" id="MobiDB-lite"/>
    </source>
</evidence>
<keyword evidence="3" id="KW-1185">Reference proteome</keyword>
<feature type="compositionally biased region" description="Basic residues" evidence="1">
    <location>
        <begin position="26"/>
        <end position="38"/>
    </location>
</feature>
<feature type="region of interest" description="Disordered" evidence="1">
    <location>
        <begin position="1"/>
        <end position="117"/>
    </location>
</feature>
<reference evidence="2" key="1">
    <citation type="submission" date="2020-12" db="EMBL/GenBank/DDBJ databases">
        <authorList>
            <consortium name="Molecular Ecology Group"/>
        </authorList>
    </citation>
    <scope>NUCLEOTIDE SEQUENCE</scope>
    <source>
        <strain evidence="2">TBG_1078</strain>
    </source>
</reference>
<comment type="caution">
    <text evidence="2">The sequence shown here is derived from an EMBL/GenBank/DDBJ whole genome shotgun (WGS) entry which is preliminary data.</text>
</comment>
<evidence type="ECO:0000313" key="3">
    <source>
        <dbReference type="Proteomes" id="UP000645828"/>
    </source>
</evidence>
<accession>A0A811Y8T7</accession>
<evidence type="ECO:0000313" key="2">
    <source>
        <dbReference type="EMBL" id="CAD7670711.1"/>
    </source>
</evidence>
<gene>
    <name evidence="2" type="ORF">NYPRO_LOCUS3506</name>
</gene>
<name>A0A811Y8T7_NYCPR</name>
<dbReference type="Proteomes" id="UP000645828">
    <property type="component" value="Unassembled WGS sequence"/>
</dbReference>
<sequence>MPRLERRRGRRRRRPRGALWDASRPGRARRGARPRRPWGRGGNPAGKPRRLRVAAPRPRGPGRAGREGVRATRPGRAGPGRGRAGAGPQRARHRLAGPRGRLLSRSHLPSPGPPADPWVAQRFSACLQPRA</sequence>
<dbReference type="AlphaFoldDB" id="A0A811Y8T7"/>